<dbReference type="SUPFAM" id="SSF52833">
    <property type="entry name" value="Thioredoxin-like"/>
    <property type="match status" value="1"/>
</dbReference>
<dbReference type="SMART" id="SM00166">
    <property type="entry name" value="UBX"/>
    <property type="match status" value="1"/>
</dbReference>
<gene>
    <name evidence="3" type="ORF">GUITHDRAFT_90646</name>
</gene>
<dbReference type="PANTHER" id="PTHR23322:SF6">
    <property type="entry name" value="UBX DOMAIN-CONTAINING PROTEIN 7"/>
    <property type="match status" value="1"/>
</dbReference>
<reference evidence="4" key="3">
    <citation type="submission" date="2016-03" db="UniProtKB">
        <authorList>
            <consortium name="EnsemblProtists"/>
        </authorList>
    </citation>
    <scope>IDENTIFICATION</scope>
</reference>
<dbReference type="HOGENOM" id="CLU_021255_0_0_1"/>
<dbReference type="PROSITE" id="PS50033">
    <property type="entry name" value="UBX"/>
    <property type="match status" value="1"/>
</dbReference>
<feature type="domain" description="UBX" evidence="2">
    <location>
        <begin position="286"/>
        <end position="361"/>
    </location>
</feature>
<dbReference type="Gene3D" id="3.40.30.10">
    <property type="entry name" value="Glutaredoxin"/>
    <property type="match status" value="1"/>
</dbReference>
<evidence type="ECO:0000313" key="5">
    <source>
        <dbReference type="Proteomes" id="UP000011087"/>
    </source>
</evidence>
<dbReference type="EMBL" id="JH993128">
    <property type="protein sequence ID" value="EKX33807.1"/>
    <property type="molecule type" value="Genomic_DNA"/>
</dbReference>
<evidence type="ECO:0000259" key="2">
    <source>
        <dbReference type="PROSITE" id="PS50033"/>
    </source>
</evidence>
<dbReference type="RefSeq" id="XP_005820787.1">
    <property type="nucleotide sequence ID" value="XM_005820730.1"/>
</dbReference>
<name>L1ICL7_GUITC</name>
<dbReference type="PaxDb" id="55529-EKX33807"/>
<dbReference type="CDD" id="cd01774">
    <property type="entry name" value="UBX_UBXN8"/>
    <property type="match status" value="1"/>
</dbReference>
<dbReference type="eggNOG" id="KOG1364">
    <property type="taxonomic scope" value="Eukaryota"/>
</dbReference>
<dbReference type="Gene3D" id="3.10.20.90">
    <property type="entry name" value="Phosphatidylinositol 3-kinase Catalytic Subunit, Chain A, domain 1"/>
    <property type="match status" value="1"/>
</dbReference>
<dbReference type="InterPro" id="IPR036249">
    <property type="entry name" value="Thioredoxin-like_sf"/>
</dbReference>
<dbReference type="GO" id="GO:0005634">
    <property type="term" value="C:nucleus"/>
    <property type="evidence" value="ECO:0007669"/>
    <property type="project" value="TreeGrafter"/>
</dbReference>
<feature type="region of interest" description="Disordered" evidence="1">
    <location>
        <begin position="261"/>
        <end position="293"/>
    </location>
</feature>
<organism evidence="3">
    <name type="scientific">Guillardia theta (strain CCMP2712)</name>
    <name type="common">Cryptophyte</name>
    <dbReference type="NCBI Taxonomy" id="905079"/>
    <lineage>
        <taxon>Eukaryota</taxon>
        <taxon>Cryptophyceae</taxon>
        <taxon>Pyrenomonadales</taxon>
        <taxon>Geminigeraceae</taxon>
        <taxon>Guillardia</taxon>
    </lineage>
</organism>
<dbReference type="GO" id="GO:0043161">
    <property type="term" value="P:proteasome-mediated ubiquitin-dependent protein catabolic process"/>
    <property type="evidence" value="ECO:0007669"/>
    <property type="project" value="TreeGrafter"/>
</dbReference>
<keyword evidence="5" id="KW-1185">Reference proteome</keyword>
<dbReference type="InterPro" id="IPR000629">
    <property type="entry name" value="RNA-helicase_DEAD-box_CS"/>
</dbReference>
<dbReference type="SUPFAM" id="SSF54236">
    <property type="entry name" value="Ubiquitin-like"/>
    <property type="match status" value="1"/>
</dbReference>
<accession>L1ICL7</accession>
<dbReference type="PANTHER" id="PTHR23322">
    <property type="entry name" value="FAS-ASSOCIATED PROTEIN"/>
    <property type="match status" value="1"/>
</dbReference>
<reference evidence="5" key="2">
    <citation type="submission" date="2012-11" db="EMBL/GenBank/DDBJ databases">
        <authorList>
            <person name="Kuo A."/>
            <person name="Curtis B.A."/>
            <person name="Tanifuji G."/>
            <person name="Burki F."/>
            <person name="Gruber A."/>
            <person name="Irimia M."/>
            <person name="Maruyama S."/>
            <person name="Arias M.C."/>
            <person name="Ball S.G."/>
            <person name="Gile G.H."/>
            <person name="Hirakawa Y."/>
            <person name="Hopkins J.F."/>
            <person name="Rensing S.A."/>
            <person name="Schmutz J."/>
            <person name="Symeonidi A."/>
            <person name="Elias M."/>
            <person name="Eveleigh R.J."/>
            <person name="Herman E.K."/>
            <person name="Klute M.J."/>
            <person name="Nakayama T."/>
            <person name="Obornik M."/>
            <person name="Reyes-Prieto A."/>
            <person name="Armbrust E.V."/>
            <person name="Aves S.J."/>
            <person name="Beiko R.G."/>
            <person name="Coutinho P."/>
            <person name="Dacks J.B."/>
            <person name="Durnford D.G."/>
            <person name="Fast N.M."/>
            <person name="Green B.R."/>
            <person name="Grisdale C."/>
            <person name="Hempe F."/>
            <person name="Henrissat B."/>
            <person name="Hoppner M.P."/>
            <person name="Ishida K.-I."/>
            <person name="Kim E."/>
            <person name="Koreny L."/>
            <person name="Kroth P.G."/>
            <person name="Liu Y."/>
            <person name="Malik S.-B."/>
            <person name="Maier U.G."/>
            <person name="McRose D."/>
            <person name="Mock T."/>
            <person name="Neilson J.A."/>
            <person name="Onodera N.T."/>
            <person name="Poole A.M."/>
            <person name="Pritham E.J."/>
            <person name="Richards T.A."/>
            <person name="Rocap G."/>
            <person name="Roy S.W."/>
            <person name="Sarai C."/>
            <person name="Schaack S."/>
            <person name="Shirato S."/>
            <person name="Slamovits C.H."/>
            <person name="Spencer D.F."/>
            <person name="Suzuki S."/>
            <person name="Worden A.Z."/>
            <person name="Zauner S."/>
            <person name="Barry K."/>
            <person name="Bell C."/>
            <person name="Bharti A.K."/>
            <person name="Crow J.A."/>
            <person name="Grimwood J."/>
            <person name="Kramer R."/>
            <person name="Lindquist E."/>
            <person name="Lucas S."/>
            <person name="Salamov A."/>
            <person name="McFadden G.I."/>
            <person name="Lane C.E."/>
            <person name="Keeling P.J."/>
            <person name="Gray M.W."/>
            <person name="Grigoriev I.V."/>
            <person name="Archibald J.M."/>
        </authorList>
    </citation>
    <scope>NUCLEOTIDE SEQUENCE</scope>
    <source>
        <strain evidence="5">CCMP2712</strain>
    </source>
</reference>
<dbReference type="SMART" id="SM00594">
    <property type="entry name" value="UAS"/>
    <property type="match status" value="1"/>
</dbReference>
<feature type="compositionally biased region" description="Basic and acidic residues" evidence="1">
    <location>
        <begin position="261"/>
        <end position="276"/>
    </location>
</feature>
<dbReference type="OrthoDB" id="1733707at2759"/>
<protein>
    <recommendedName>
        <fullName evidence="2">UBX domain-containing protein</fullName>
    </recommendedName>
</protein>
<dbReference type="PROSITE" id="PS00039">
    <property type="entry name" value="DEAD_ATP_HELICASE"/>
    <property type="match status" value="1"/>
</dbReference>
<dbReference type="Pfam" id="PF00789">
    <property type="entry name" value="UBX"/>
    <property type="match status" value="1"/>
</dbReference>
<evidence type="ECO:0000256" key="1">
    <source>
        <dbReference type="SAM" id="MobiDB-lite"/>
    </source>
</evidence>
<evidence type="ECO:0000313" key="4">
    <source>
        <dbReference type="EnsemblProtists" id="EKX33807"/>
    </source>
</evidence>
<dbReference type="InterPro" id="IPR001012">
    <property type="entry name" value="UBX_dom"/>
</dbReference>
<dbReference type="CDD" id="cd02958">
    <property type="entry name" value="UAS"/>
    <property type="match status" value="1"/>
</dbReference>
<dbReference type="AlphaFoldDB" id="L1ICL7"/>
<dbReference type="Pfam" id="PF13899">
    <property type="entry name" value="Thioredoxin_7"/>
    <property type="match status" value="1"/>
</dbReference>
<dbReference type="KEGG" id="gtt:GUITHDRAFT_90646"/>
<dbReference type="Proteomes" id="UP000011087">
    <property type="component" value="Unassembled WGS sequence"/>
</dbReference>
<sequence>MQVPVSGKEDDEGSYLFPPPAKLMFQGNFDKLREKAEGEEKYCLVNLQKRDIFHSQMLNRDTWSNELVTAVVTSKFIFWQQEFESTAGRQYLSIYPSYTFPVIDIIDPLTGALLERIEEYIAPKDLVERLSRFLDSHQWGKMGKALQVASSSALSAPQPSIPSVKGPGNMETKSRMSLEDEDAELHAAIEASLQDNPAFPPDGCLDDDGDRGRSENIYSHYTDSLRVAQDIEFQKSLEEDRRKEQARLEEQRRIERIKREAEEAERQRERQLEDVRNSLPPEPSKEDRSATHIQLRFPDGSRHSRRFLDTETLKVVLDFMFVCGADPEKHTLATAFPRKILDEADKSLKDLGLSHHISLNVEKK</sequence>
<proteinExistence type="predicted"/>
<dbReference type="InterPro" id="IPR006577">
    <property type="entry name" value="UAS"/>
</dbReference>
<dbReference type="GO" id="GO:0043130">
    <property type="term" value="F:ubiquitin binding"/>
    <property type="evidence" value="ECO:0007669"/>
    <property type="project" value="TreeGrafter"/>
</dbReference>
<dbReference type="OMA" id="PAIFDCQ"/>
<dbReference type="InterPro" id="IPR029071">
    <property type="entry name" value="Ubiquitin-like_domsf"/>
</dbReference>
<evidence type="ECO:0000313" key="3">
    <source>
        <dbReference type="EMBL" id="EKX33807.1"/>
    </source>
</evidence>
<reference evidence="3 5" key="1">
    <citation type="journal article" date="2012" name="Nature">
        <title>Algal genomes reveal evolutionary mosaicism and the fate of nucleomorphs.</title>
        <authorList>
            <consortium name="DOE Joint Genome Institute"/>
            <person name="Curtis B.A."/>
            <person name="Tanifuji G."/>
            <person name="Burki F."/>
            <person name="Gruber A."/>
            <person name="Irimia M."/>
            <person name="Maruyama S."/>
            <person name="Arias M.C."/>
            <person name="Ball S.G."/>
            <person name="Gile G.H."/>
            <person name="Hirakawa Y."/>
            <person name="Hopkins J.F."/>
            <person name="Kuo A."/>
            <person name="Rensing S.A."/>
            <person name="Schmutz J."/>
            <person name="Symeonidi A."/>
            <person name="Elias M."/>
            <person name="Eveleigh R.J."/>
            <person name="Herman E.K."/>
            <person name="Klute M.J."/>
            <person name="Nakayama T."/>
            <person name="Obornik M."/>
            <person name="Reyes-Prieto A."/>
            <person name="Armbrust E.V."/>
            <person name="Aves S.J."/>
            <person name="Beiko R.G."/>
            <person name="Coutinho P."/>
            <person name="Dacks J.B."/>
            <person name="Durnford D.G."/>
            <person name="Fast N.M."/>
            <person name="Green B.R."/>
            <person name="Grisdale C.J."/>
            <person name="Hempel F."/>
            <person name="Henrissat B."/>
            <person name="Hoppner M.P."/>
            <person name="Ishida K."/>
            <person name="Kim E."/>
            <person name="Koreny L."/>
            <person name="Kroth P.G."/>
            <person name="Liu Y."/>
            <person name="Malik S.B."/>
            <person name="Maier U.G."/>
            <person name="McRose D."/>
            <person name="Mock T."/>
            <person name="Neilson J.A."/>
            <person name="Onodera N.T."/>
            <person name="Poole A.M."/>
            <person name="Pritham E.J."/>
            <person name="Richards T.A."/>
            <person name="Rocap G."/>
            <person name="Roy S.W."/>
            <person name="Sarai C."/>
            <person name="Schaack S."/>
            <person name="Shirato S."/>
            <person name="Slamovits C.H."/>
            <person name="Spencer D.F."/>
            <person name="Suzuki S."/>
            <person name="Worden A.Z."/>
            <person name="Zauner S."/>
            <person name="Barry K."/>
            <person name="Bell C."/>
            <person name="Bharti A.K."/>
            <person name="Crow J.A."/>
            <person name="Grimwood J."/>
            <person name="Kramer R."/>
            <person name="Lindquist E."/>
            <person name="Lucas S."/>
            <person name="Salamov A."/>
            <person name="McFadden G.I."/>
            <person name="Lane C.E."/>
            <person name="Keeling P.J."/>
            <person name="Gray M.W."/>
            <person name="Grigoriev I.V."/>
            <person name="Archibald J.M."/>
        </authorList>
    </citation>
    <scope>NUCLEOTIDE SEQUENCE</scope>
    <source>
        <strain evidence="3 5">CCMP2712</strain>
    </source>
</reference>
<feature type="compositionally biased region" description="Low complexity" evidence="1">
    <location>
        <begin position="154"/>
        <end position="163"/>
    </location>
</feature>
<feature type="region of interest" description="Disordered" evidence="1">
    <location>
        <begin position="154"/>
        <end position="216"/>
    </location>
</feature>
<dbReference type="EnsemblProtists" id="EKX33807">
    <property type="protein sequence ID" value="EKX33807"/>
    <property type="gene ID" value="GUITHDRAFT_90646"/>
</dbReference>
<dbReference type="InterPro" id="IPR050730">
    <property type="entry name" value="UBX_domain-protein"/>
</dbReference>
<dbReference type="STRING" id="905079.L1ICL7"/>
<dbReference type="GeneID" id="17290568"/>